<comment type="caution">
    <text evidence="3">The sequence shown here is derived from an EMBL/GenBank/DDBJ whole genome shotgun (WGS) entry which is preliminary data.</text>
</comment>
<accession>A0A9D4TWP1</accession>
<reference evidence="3" key="1">
    <citation type="journal article" date="2019" name="Plant J.">
        <title>Chlorella vulgaris genome assembly and annotation reveals the molecular basis for metabolic acclimation to high light conditions.</title>
        <authorList>
            <person name="Cecchin M."/>
            <person name="Marcolungo L."/>
            <person name="Rossato M."/>
            <person name="Girolomoni L."/>
            <person name="Cosentino E."/>
            <person name="Cuine S."/>
            <person name="Li-Beisson Y."/>
            <person name="Delledonne M."/>
            <person name="Ballottari M."/>
        </authorList>
    </citation>
    <scope>NUCLEOTIDE SEQUENCE</scope>
    <source>
        <strain evidence="3">211/11P</strain>
    </source>
</reference>
<dbReference type="AlphaFoldDB" id="A0A9D4TWP1"/>
<dbReference type="Proteomes" id="UP001055712">
    <property type="component" value="Unassembled WGS sequence"/>
</dbReference>
<evidence type="ECO:0000256" key="2">
    <source>
        <dbReference type="ARBA" id="ARBA00023266"/>
    </source>
</evidence>
<name>A0A9D4TWP1_CHLVU</name>
<dbReference type="PANTHER" id="PTHR23300:SF0">
    <property type="entry name" value="METHANETHIOL OXIDASE"/>
    <property type="match status" value="1"/>
</dbReference>
<organism evidence="3 4">
    <name type="scientific">Chlorella vulgaris</name>
    <name type="common">Green alga</name>
    <dbReference type="NCBI Taxonomy" id="3077"/>
    <lineage>
        <taxon>Eukaryota</taxon>
        <taxon>Viridiplantae</taxon>
        <taxon>Chlorophyta</taxon>
        <taxon>core chlorophytes</taxon>
        <taxon>Trebouxiophyceae</taxon>
        <taxon>Chlorellales</taxon>
        <taxon>Chlorellaceae</taxon>
        <taxon>Chlorella clade</taxon>
        <taxon>Chlorella</taxon>
    </lineage>
</organism>
<dbReference type="InterPro" id="IPR008826">
    <property type="entry name" value="Se-bd"/>
</dbReference>
<evidence type="ECO:0000256" key="1">
    <source>
        <dbReference type="ARBA" id="ARBA00005606"/>
    </source>
</evidence>
<sequence>MASCCAGGDSLGWATPIDAFTNSERETLLYTIAVVPDHSRPDYLATIDADPESETYSQVIARTPVPYKGDELHHSGWNACSSCFGDKSGKRRKYLVTPALATNRVYAFDVATDPRQPTLAKVVEPEALKKTGLAYLHTSHCLANGEVMISGMGDADGNAKGGFILLDGDTFEVKDDKWAEQTTEFGYDFWYQPHHDLLVSSSWGAPSAFSKGFNPAEVAEKYGDKLFFFSWKERKLTQTISLGAEGLIPLEIRFLHNPWKANGFVGAALSSNVIHIHKEVNGSTKWKTDVVIKQPWTKVEGWALPEMPPLITDILISLDDRFIYFSNWLRGDLVQYDISDPANPKFNSRVWLGGSIRKGGSVKVLEGLPEDTPEQPEIPTVKGVELQGGPQMIQLSRDGRRLYVTNSLFSPWDQQFYRGLAEKGSQMLLVDVDLDNGGKMSLNTSFLVDFGAEPEGPALAHETRYPGGDCSSDIWVVETDPQYQEKLAAEEKLVSETVH</sequence>
<comment type="similarity">
    <text evidence="1">Belongs to the selenium-binding protein family.</text>
</comment>
<dbReference type="OrthoDB" id="10252446at2759"/>
<protein>
    <recommendedName>
        <fullName evidence="5">Methanethiol oxidase</fullName>
    </recommendedName>
</protein>
<proteinExistence type="inferred from homology"/>
<dbReference type="Pfam" id="PF05694">
    <property type="entry name" value="SBP56"/>
    <property type="match status" value="1"/>
</dbReference>
<dbReference type="EMBL" id="SIDB01000002">
    <property type="protein sequence ID" value="KAI3436518.1"/>
    <property type="molecule type" value="Genomic_DNA"/>
</dbReference>
<dbReference type="PANTHER" id="PTHR23300">
    <property type="entry name" value="METHANETHIOL OXIDASE"/>
    <property type="match status" value="1"/>
</dbReference>
<reference evidence="3" key="2">
    <citation type="submission" date="2020-11" db="EMBL/GenBank/DDBJ databases">
        <authorList>
            <person name="Cecchin M."/>
            <person name="Marcolungo L."/>
            <person name="Rossato M."/>
            <person name="Girolomoni L."/>
            <person name="Cosentino E."/>
            <person name="Cuine S."/>
            <person name="Li-Beisson Y."/>
            <person name="Delledonne M."/>
            <person name="Ballottari M."/>
        </authorList>
    </citation>
    <scope>NUCLEOTIDE SEQUENCE</scope>
    <source>
        <strain evidence="3">211/11P</strain>
        <tissue evidence="3">Whole cell</tissue>
    </source>
</reference>
<evidence type="ECO:0000313" key="3">
    <source>
        <dbReference type="EMBL" id="KAI3436518.1"/>
    </source>
</evidence>
<gene>
    <name evidence="3" type="ORF">D9Q98_005935</name>
</gene>
<keyword evidence="4" id="KW-1185">Reference proteome</keyword>
<dbReference type="GO" id="GO:0008430">
    <property type="term" value="F:selenium binding"/>
    <property type="evidence" value="ECO:0007669"/>
    <property type="project" value="InterPro"/>
</dbReference>
<keyword evidence="2" id="KW-0711">Selenium</keyword>
<evidence type="ECO:0008006" key="5">
    <source>
        <dbReference type="Google" id="ProtNLM"/>
    </source>
</evidence>
<evidence type="ECO:0000313" key="4">
    <source>
        <dbReference type="Proteomes" id="UP001055712"/>
    </source>
</evidence>
<dbReference type="SUPFAM" id="SSF75011">
    <property type="entry name" value="3-carboxy-cis,cis-mucoante lactonizing enzyme"/>
    <property type="match status" value="1"/>
</dbReference>